<dbReference type="Proteomes" id="UP000308713">
    <property type="component" value="Unassembled WGS sequence"/>
</dbReference>
<protein>
    <submittedName>
        <fullName evidence="2">Uncharacterized protein</fullName>
    </submittedName>
</protein>
<evidence type="ECO:0000313" key="2">
    <source>
        <dbReference type="EMBL" id="TNJ40919.1"/>
    </source>
</evidence>
<accession>A0A5C4SBJ7</accession>
<keyword evidence="1" id="KW-0175">Coiled coil</keyword>
<evidence type="ECO:0000256" key="1">
    <source>
        <dbReference type="SAM" id="Coils"/>
    </source>
</evidence>
<keyword evidence="3" id="KW-1185">Reference proteome</keyword>
<name>A0A5C4SBJ7_9FLAO</name>
<feature type="coiled-coil region" evidence="1">
    <location>
        <begin position="5"/>
        <end position="32"/>
    </location>
</feature>
<gene>
    <name evidence="2" type="ORF">FGF67_16690</name>
</gene>
<sequence>MEVEKDLIKREIQKLTLLLNSLIEKISGLNSNSSKSGIEEVNETLKSQFDLSLDRISEIETSELINRIAEFHESHTEKIAELIYEVVMQIESTDFGQHCEKSKLAKKGIIIIDFLNEQSNTFSMKRMNIKNALQQRL</sequence>
<comment type="caution">
    <text evidence="2">The sequence shown here is derived from an EMBL/GenBank/DDBJ whole genome shotgun (WGS) entry which is preliminary data.</text>
</comment>
<dbReference type="AlphaFoldDB" id="A0A5C4SBJ7"/>
<dbReference type="EMBL" id="VDCS01000035">
    <property type="protein sequence ID" value="TNJ40919.1"/>
    <property type="molecule type" value="Genomic_DNA"/>
</dbReference>
<evidence type="ECO:0000313" key="3">
    <source>
        <dbReference type="Proteomes" id="UP000308713"/>
    </source>
</evidence>
<dbReference type="RefSeq" id="WP_139698895.1">
    <property type="nucleotide sequence ID" value="NZ_CP074074.1"/>
</dbReference>
<dbReference type="OrthoDB" id="1441316at2"/>
<proteinExistence type="predicted"/>
<organism evidence="2 3">
    <name type="scientific">Allotamlana fucoidanivorans</name>
    <dbReference type="NCBI Taxonomy" id="2583814"/>
    <lineage>
        <taxon>Bacteria</taxon>
        <taxon>Pseudomonadati</taxon>
        <taxon>Bacteroidota</taxon>
        <taxon>Flavobacteriia</taxon>
        <taxon>Flavobacteriales</taxon>
        <taxon>Flavobacteriaceae</taxon>
        <taxon>Allotamlana</taxon>
    </lineage>
</organism>
<reference evidence="2 3" key="1">
    <citation type="submission" date="2019-05" db="EMBL/GenBank/DDBJ databases">
        <title>Tamlana fucoidanivorans sp. nov., isolated from the surface of algae collected from Fujian province in China.</title>
        <authorList>
            <person name="Li J."/>
        </authorList>
    </citation>
    <scope>NUCLEOTIDE SEQUENCE [LARGE SCALE GENOMIC DNA]</scope>
    <source>
        <strain evidence="2 3">CW2-9</strain>
    </source>
</reference>